<dbReference type="EMBL" id="JARPYI010000016">
    <property type="protein sequence ID" value="MDT2602155.1"/>
    <property type="molecule type" value="Genomic_DNA"/>
</dbReference>
<keyword evidence="4" id="KW-1185">Reference proteome</keyword>
<dbReference type="InterPro" id="IPR011067">
    <property type="entry name" value="Plasmid_toxin/cell-grow_inhib"/>
</dbReference>
<gene>
    <name evidence="3" type="ORF">P7D85_20550</name>
</gene>
<dbReference type="Proteomes" id="UP001252875">
    <property type="component" value="Unassembled WGS sequence"/>
</dbReference>
<evidence type="ECO:0000313" key="4">
    <source>
        <dbReference type="Proteomes" id="UP001252875"/>
    </source>
</evidence>
<sequence>MYIPRQRDVVFINFDPSLGSEIKKRRPAVVVTNYEFNRRTGFCYVCPISSTKRKAPLYVDLKTMNSNVSGQISVHQMRSLDFSKRNIEKRDMCEVGCFSEILERIEAFVSIEN</sequence>
<dbReference type="PANTHER" id="PTHR33988">
    <property type="entry name" value="ENDORIBONUCLEASE MAZF-RELATED"/>
    <property type="match status" value="1"/>
</dbReference>
<dbReference type="SUPFAM" id="SSF50118">
    <property type="entry name" value="Cell growth inhibitor/plasmid maintenance toxic component"/>
    <property type="match status" value="1"/>
</dbReference>
<name>A0ABU3F4U4_9ENTE</name>
<comment type="caution">
    <text evidence="3">The sequence shown here is derived from an EMBL/GenBank/DDBJ whole genome shotgun (WGS) entry which is preliminary data.</text>
</comment>
<comment type="similarity">
    <text evidence="1">Belongs to the PemK/MazF family.</text>
</comment>
<organism evidence="3 4">
    <name type="scientific">Enterococcus hulanensis</name>
    <dbReference type="NCBI Taxonomy" id="2559929"/>
    <lineage>
        <taxon>Bacteria</taxon>
        <taxon>Bacillati</taxon>
        <taxon>Bacillota</taxon>
        <taxon>Bacilli</taxon>
        <taxon>Lactobacillales</taxon>
        <taxon>Enterococcaceae</taxon>
        <taxon>Enterococcus</taxon>
    </lineage>
</organism>
<proteinExistence type="inferred from homology"/>
<dbReference type="InterPro" id="IPR003477">
    <property type="entry name" value="PemK-like"/>
</dbReference>
<dbReference type="Pfam" id="PF02452">
    <property type="entry name" value="PemK_toxin"/>
    <property type="match status" value="1"/>
</dbReference>
<evidence type="ECO:0000313" key="3">
    <source>
        <dbReference type="EMBL" id="MDT2602155.1"/>
    </source>
</evidence>
<evidence type="ECO:0000256" key="2">
    <source>
        <dbReference type="ARBA" id="ARBA00022649"/>
    </source>
</evidence>
<dbReference type="RefSeq" id="WP_311821547.1">
    <property type="nucleotide sequence ID" value="NZ_JARPYF010000001.1"/>
</dbReference>
<accession>A0ABU3F4U4</accession>
<protein>
    <submittedName>
        <fullName evidence="3">Type II toxin-antitoxin system PemK/MazF family toxin</fullName>
    </submittedName>
</protein>
<reference evidence="3 4" key="1">
    <citation type="submission" date="2023-03" db="EMBL/GenBank/DDBJ databases">
        <authorList>
            <person name="Shen W."/>
            <person name="Cai J."/>
        </authorList>
    </citation>
    <scope>NUCLEOTIDE SEQUENCE [LARGE SCALE GENOMIC DNA]</scope>
    <source>
        <strain evidence="3 4">D6-4</strain>
    </source>
</reference>
<dbReference type="PANTHER" id="PTHR33988:SF3">
    <property type="entry name" value="ENDORIBONUCLEASE TOXIN CHPB-RELATED"/>
    <property type="match status" value="1"/>
</dbReference>
<keyword evidence="2" id="KW-1277">Toxin-antitoxin system</keyword>
<evidence type="ECO:0000256" key="1">
    <source>
        <dbReference type="ARBA" id="ARBA00007521"/>
    </source>
</evidence>
<dbReference type="Gene3D" id="2.30.30.110">
    <property type="match status" value="1"/>
</dbReference>